<dbReference type="PATRIC" id="fig|159743.3.peg.3771"/>
<comment type="caution">
    <text evidence="1">The sequence shown here is derived from an EMBL/GenBank/DDBJ whole genome shotgun (WGS) entry which is preliminary data.</text>
</comment>
<proteinExistence type="predicted"/>
<dbReference type="AlphaFoldDB" id="A0A0D7WZ39"/>
<evidence type="ECO:0000313" key="2">
    <source>
        <dbReference type="Proteomes" id="UP000032534"/>
    </source>
</evidence>
<dbReference type="Proteomes" id="UP000032534">
    <property type="component" value="Unassembled WGS sequence"/>
</dbReference>
<dbReference type="RefSeq" id="WP_044647239.1">
    <property type="nucleotide sequence ID" value="NZ_JTHP01000035.1"/>
</dbReference>
<accession>A0A0D7WZ39</accession>
<keyword evidence="1" id="KW-0547">Nucleotide-binding</keyword>
<gene>
    <name evidence="1" type="ORF">QD47_16980</name>
</gene>
<organism evidence="1 2">
    <name type="scientific">Paenibacillus terrae</name>
    <dbReference type="NCBI Taxonomy" id="159743"/>
    <lineage>
        <taxon>Bacteria</taxon>
        <taxon>Bacillati</taxon>
        <taxon>Bacillota</taxon>
        <taxon>Bacilli</taxon>
        <taxon>Bacillales</taxon>
        <taxon>Paenibacillaceae</taxon>
        <taxon>Paenibacillus</taxon>
    </lineage>
</organism>
<dbReference type="EMBL" id="JTHP01000035">
    <property type="protein sequence ID" value="KJD44425.1"/>
    <property type="molecule type" value="Genomic_DNA"/>
</dbReference>
<reference evidence="1 2" key="1">
    <citation type="submission" date="2014-11" db="EMBL/GenBank/DDBJ databases">
        <title>Draft Genome Sequences of Paenibacillus polymyxa NRRL B-30509 and Paenibacillus terrae NRRL B-30644, Strains from a Poultry Environment that Produce Tridecaptin A and Paenicidins.</title>
        <authorList>
            <person name="van Belkum M.J."/>
            <person name="Lohans C.T."/>
            <person name="Vederas J.C."/>
        </authorList>
    </citation>
    <scope>NUCLEOTIDE SEQUENCE [LARGE SCALE GENOMIC DNA]</scope>
    <source>
        <strain evidence="1 2">NRRL B-30644</strain>
    </source>
</reference>
<keyword evidence="1" id="KW-0067">ATP-binding</keyword>
<keyword evidence="2" id="KW-1185">Reference proteome</keyword>
<name>A0A0D7WZ39_9BACL</name>
<sequence>MLTHIVPKFEKGRILKTEMLENLRDYPRSFLDIRYQDYSDGIITGMNVTVGEHTLTIGRGIVKHKGRLYLLEQEEEVPYKAMGRLSVLKLLFMEQTDRPDFTVHHADIVLEDEPEMGLDELELGRFKLKDGAVLRSDYQDFADMATEFNTWSDIHAPFAGLHQSTLRPETMRYFASELLKSGATDPMDCMFALMCLNLEAVDRESIQHYIANRSGAEYRDYSQVQLHRQLVLILEGAGRGKRTAGRWQGGGAGRMIVD</sequence>
<dbReference type="GO" id="GO:0004386">
    <property type="term" value="F:helicase activity"/>
    <property type="evidence" value="ECO:0007669"/>
    <property type="project" value="UniProtKB-KW"/>
</dbReference>
<evidence type="ECO:0000313" key="1">
    <source>
        <dbReference type="EMBL" id="KJD44425.1"/>
    </source>
</evidence>
<dbReference type="OrthoDB" id="1664853at2"/>
<keyword evidence="1" id="KW-0378">Hydrolase</keyword>
<protein>
    <submittedName>
        <fullName evidence="1">DNA and RNA helicase</fullName>
    </submittedName>
</protein>
<keyword evidence="1" id="KW-0347">Helicase</keyword>